<comment type="catalytic activity">
    <reaction evidence="5">
        <text>(sulfur carrier)-H + L-cysteine = (sulfur carrier)-SH + L-alanine</text>
        <dbReference type="Rhea" id="RHEA:43892"/>
        <dbReference type="Rhea" id="RHEA-COMP:14737"/>
        <dbReference type="Rhea" id="RHEA-COMP:14739"/>
        <dbReference type="ChEBI" id="CHEBI:29917"/>
        <dbReference type="ChEBI" id="CHEBI:35235"/>
        <dbReference type="ChEBI" id="CHEBI:57972"/>
        <dbReference type="ChEBI" id="CHEBI:64428"/>
        <dbReference type="EC" id="2.8.1.7"/>
    </reaction>
</comment>
<dbReference type="OrthoDB" id="9804366at2"/>
<dbReference type="GO" id="GO:0031071">
    <property type="term" value="F:cysteine desulfurase activity"/>
    <property type="evidence" value="ECO:0007669"/>
    <property type="project" value="UniProtKB-EC"/>
</dbReference>
<evidence type="ECO:0000256" key="5">
    <source>
        <dbReference type="ARBA" id="ARBA00050776"/>
    </source>
</evidence>
<dbReference type="EC" id="2.8.1.7" evidence="3"/>
<dbReference type="Gene3D" id="3.90.1150.10">
    <property type="entry name" value="Aspartate Aminotransferase, domain 1"/>
    <property type="match status" value="1"/>
</dbReference>
<evidence type="ECO:0000256" key="1">
    <source>
        <dbReference type="ARBA" id="ARBA00001933"/>
    </source>
</evidence>
<organism evidence="7 8">
    <name type="scientific">Salsuginibacillus halophilus</name>
    <dbReference type="NCBI Taxonomy" id="517424"/>
    <lineage>
        <taxon>Bacteria</taxon>
        <taxon>Bacillati</taxon>
        <taxon>Bacillota</taxon>
        <taxon>Bacilli</taxon>
        <taxon>Bacillales</taxon>
        <taxon>Bacillaceae</taxon>
        <taxon>Salsuginibacillus</taxon>
    </lineage>
</organism>
<dbReference type="NCBIfam" id="TIGR01977">
    <property type="entry name" value="am_tr_V_EF2568"/>
    <property type="match status" value="1"/>
</dbReference>
<dbReference type="InterPro" id="IPR000192">
    <property type="entry name" value="Aminotrans_V_dom"/>
</dbReference>
<accession>A0A2P8HI89</accession>
<sequence length="383" mass="40823">MIYLDHAATSFPKPQPVIDAVQQALTSFAANPGRGSYRLSREAHAAVDACREKAAAFFGVKFPERVIFHANATAAINASLAGLQLEAGDHVIATTFEHNAVRRVLERMKKEVGIKVSYISPEMTGETTLSQWEEVKTERTKAVVTCHGSNVTGTILDLEPVQVFAAEHNLFWLIDASQTAGVLPVDVQGLGASAVACAGHKGLLGPQGTGLLLLHETTEPAPWLVGGTGAHSHTAEMPDALPERLEAGTLNVPGIAGLAAGIDEINRYGLNEVFEHEQALAARIIRRLQDVEGIDVYGPGADQSRLGVVSLHMQGVDGHEAESVLDQHYNIAVRAGLHCAPLAHEFLGTAPDGLLRVSVGFFTTEEDVDAFIQAVIEVYEGLA</sequence>
<dbReference type="InterPro" id="IPR016454">
    <property type="entry name" value="Cysteine_dSase"/>
</dbReference>
<reference evidence="7 8" key="1">
    <citation type="submission" date="2018-03" db="EMBL/GenBank/DDBJ databases">
        <title>Genomic Encyclopedia of Type Strains, Phase III (KMG-III): the genomes of soil and plant-associated and newly described type strains.</title>
        <authorList>
            <person name="Whitman W."/>
        </authorList>
    </citation>
    <scope>NUCLEOTIDE SEQUENCE [LARGE SCALE GENOMIC DNA]</scope>
    <source>
        <strain evidence="7 8">CGMCC 1.07653</strain>
    </source>
</reference>
<dbReference type="EMBL" id="PYAV01000006">
    <property type="protein sequence ID" value="PSL45931.1"/>
    <property type="molecule type" value="Genomic_DNA"/>
</dbReference>
<evidence type="ECO:0000259" key="6">
    <source>
        <dbReference type="Pfam" id="PF00266"/>
    </source>
</evidence>
<dbReference type="Pfam" id="PF00266">
    <property type="entry name" value="Aminotran_5"/>
    <property type="match status" value="1"/>
</dbReference>
<protein>
    <recommendedName>
        <fullName evidence="3">cysteine desulfurase</fullName>
        <ecNumber evidence="3">2.8.1.7</ecNumber>
    </recommendedName>
</protein>
<evidence type="ECO:0000313" key="7">
    <source>
        <dbReference type="EMBL" id="PSL45931.1"/>
    </source>
</evidence>
<proteinExistence type="inferred from homology"/>
<keyword evidence="8" id="KW-1185">Reference proteome</keyword>
<dbReference type="PIRSF" id="PIRSF005572">
    <property type="entry name" value="NifS"/>
    <property type="match status" value="1"/>
</dbReference>
<dbReference type="Gene3D" id="3.40.640.10">
    <property type="entry name" value="Type I PLP-dependent aspartate aminotransferase-like (Major domain)"/>
    <property type="match status" value="1"/>
</dbReference>
<dbReference type="PANTHER" id="PTHR43586">
    <property type="entry name" value="CYSTEINE DESULFURASE"/>
    <property type="match status" value="1"/>
</dbReference>
<dbReference type="InterPro" id="IPR010969">
    <property type="entry name" value="Cys_dSase-rel_unknwn_funct"/>
</dbReference>
<name>A0A2P8HI89_9BACI</name>
<dbReference type="InterPro" id="IPR015424">
    <property type="entry name" value="PyrdxlP-dep_Trfase"/>
</dbReference>
<evidence type="ECO:0000256" key="3">
    <source>
        <dbReference type="ARBA" id="ARBA00012239"/>
    </source>
</evidence>
<keyword evidence="4" id="KW-0663">Pyridoxal phosphate</keyword>
<evidence type="ECO:0000256" key="4">
    <source>
        <dbReference type="ARBA" id="ARBA00022898"/>
    </source>
</evidence>
<comment type="similarity">
    <text evidence="2">Belongs to the class-V pyridoxal-phosphate-dependent aminotransferase family. Csd subfamily.</text>
</comment>
<dbReference type="AlphaFoldDB" id="A0A2P8HI89"/>
<dbReference type="PANTHER" id="PTHR43586:SF4">
    <property type="entry name" value="ISOPENICILLIN N EPIMERASE"/>
    <property type="match status" value="1"/>
</dbReference>
<evidence type="ECO:0000313" key="8">
    <source>
        <dbReference type="Proteomes" id="UP000242310"/>
    </source>
</evidence>
<comment type="cofactor">
    <cofactor evidence="1">
        <name>pyridoxal 5'-phosphate</name>
        <dbReference type="ChEBI" id="CHEBI:597326"/>
    </cofactor>
</comment>
<dbReference type="InterPro" id="IPR015421">
    <property type="entry name" value="PyrdxlP-dep_Trfase_major"/>
</dbReference>
<gene>
    <name evidence="7" type="ORF">B0H94_106189</name>
</gene>
<dbReference type="Proteomes" id="UP000242310">
    <property type="component" value="Unassembled WGS sequence"/>
</dbReference>
<dbReference type="SUPFAM" id="SSF53383">
    <property type="entry name" value="PLP-dependent transferases"/>
    <property type="match status" value="1"/>
</dbReference>
<dbReference type="RefSeq" id="WP_106588600.1">
    <property type="nucleotide sequence ID" value="NZ_PYAV01000006.1"/>
</dbReference>
<evidence type="ECO:0000256" key="2">
    <source>
        <dbReference type="ARBA" id="ARBA00010447"/>
    </source>
</evidence>
<comment type="caution">
    <text evidence="7">The sequence shown here is derived from an EMBL/GenBank/DDBJ whole genome shotgun (WGS) entry which is preliminary data.</text>
</comment>
<dbReference type="InterPro" id="IPR015422">
    <property type="entry name" value="PyrdxlP-dep_Trfase_small"/>
</dbReference>
<feature type="domain" description="Aminotransferase class V" evidence="6">
    <location>
        <begin position="2"/>
        <end position="371"/>
    </location>
</feature>